<evidence type="ECO:0000313" key="2">
    <source>
        <dbReference type="EMBL" id="CAK5283189.1"/>
    </source>
</evidence>
<dbReference type="EMBL" id="CAVNYO010000466">
    <property type="protein sequence ID" value="CAK5283189.1"/>
    <property type="molecule type" value="Genomic_DNA"/>
</dbReference>
<feature type="domain" description="TNT" evidence="1">
    <location>
        <begin position="144"/>
        <end position="238"/>
    </location>
</feature>
<protein>
    <recommendedName>
        <fullName evidence="1">TNT domain-containing protein</fullName>
    </recommendedName>
</protein>
<reference evidence="2" key="1">
    <citation type="submission" date="2023-11" db="EMBL/GenBank/DDBJ databases">
        <authorList>
            <person name="De Vega J J."/>
            <person name="De Vega J J."/>
        </authorList>
    </citation>
    <scope>NUCLEOTIDE SEQUENCE</scope>
</reference>
<sequence length="239" mass="27020">MKEKPFPDAMKADRLREPKGILPLEREPDEDAFLPSFILSTVWLVCSVKVGATQTPRCEPSFCHGTKNSPHHHDYLCGDERLGPKHLPNTSHWGQLLYGYKRFDGLCPAEFLAKWYRDGEYRLPRADGFQQSTKRKPIAEDQVLDRGMLVDCFGTLYETYLSPAGTPFSLRALPPSSLNTPTYDDIALYNYRVFRVEYPFVVKSGPTAPFYEQPGQGTVYRTTATIDMLISGGFLARVG</sequence>
<organism evidence="2 3">
    <name type="scientific">Mycena citricolor</name>
    <dbReference type="NCBI Taxonomy" id="2018698"/>
    <lineage>
        <taxon>Eukaryota</taxon>
        <taxon>Fungi</taxon>
        <taxon>Dikarya</taxon>
        <taxon>Basidiomycota</taxon>
        <taxon>Agaricomycotina</taxon>
        <taxon>Agaricomycetes</taxon>
        <taxon>Agaricomycetidae</taxon>
        <taxon>Agaricales</taxon>
        <taxon>Marasmiineae</taxon>
        <taxon>Mycenaceae</taxon>
        <taxon>Mycena</taxon>
    </lineage>
</organism>
<name>A0AAD2HXZ2_9AGAR</name>
<keyword evidence="3" id="KW-1185">Reference proteome</keyword>
<evidence type="ECO:0000313" key="3">
    <source>
        <dbReference type="Proteomes" id="UP001295794"/>
    </source>
</evidence>
<accession>A0AAD2HXZ2</accession>
<dbReference type="InterPro" id="IPR025331">
    <property type="entry name" value="TNT"/>
</dbReference>
<dbReference type="Proteomes" id="UP001295794">
    <property type="component" value="Unassembled WGS sequence"/>
</dbReference>
<dbReference type="Pfam" id="PF14021">
    <property type="entry name" value="TNT"/>
    <property type="match status" value="1"/>
</dbReference>
<dbReference type="InterPro" id="IPR053024">
    <property type="entry name" value="Fungal_surface_NADase"/>
</dbReference>
<dbReference type="PANTHER" id="PTHR42059">
    <property type="entry name" value="TNT DOMAIN-CONTAINING PROTEIN"/>
    <property type="match status" value="1"/>
</dbReference>
<dbReference type="AlphaFoldDB" id="A0AAD2HXZ2"/>
<dbReference type="GO" id="GO:0050135">
    <property type="term" value="F:NADP+ nucleosidase activity"/>
    <property type="evidence" value="ECO:0007669"/>
    <property type="project" value="InterPro"/>
</dbReference>
<proteinExistence type="predicted"/>
<comment type="caution">
    <text evidence="2">The sequence shown here is derived from an EMBL/GenBank/DDBJ whole genome shotgun (WGS) entry which is preliminary data.</text>
</comment>
<gene>
    <name evidence="2" type="ORF">MYCIT1_LOCUS35520</name>
</gene>
<dbReference type="PANTHER" id="PTHR42059:SF1">
    <property type="entry name" value="TNT DOMAIN-CONTAINING PROTEIN"/>
    <property type="match status" value="1"/>
</dbReference>
<evidence type="ECO:0000259" key="1">
    <source>
        <dbReference type="Pfam" id="PF14021"/>
    </source>
</evidence>